<comment type="caution">
    <text evidence="3">The sequence shown here is derived from an EMBL/GenBank/DDBJ whole genome shotgun (WGS) entry which is preliminary data.</text>
</comment>
<evidence type="ECO:0000313" key="4">
    <source>
        <dbReference type="Proteomes" id="UP000233781"/>
    </source>
</evidence>
<evidence type="ECO:0000259" key="2">
    <source>
        <dbReference type="Pfam" id="PF22879"/>
    </source>
</evidence>
<dbReference type="Pfam" id="PF22879">
    <property type="entry name" value="AIPR_N"/>
    <property type="match status" value="1"/>
</dbReference>
<dbReference type="Pfam" id="PF10592">
    <property type="entry name" value="AIPR"/>
    <property type="match status" value="1"/>
</dbReference>
<keyword evidence="4" id="KW-1185">Reference proteome</keyword>
<feature type="domain" description="Abortive phage infection protein C-terminal" evidence="1">
    <location>
        <begin position="240"/>
        <end position="551"/>
    </location>
</feature>
<protein>
    <submittedName>
        <fullName evidence="3">AIPR protein</fullName>
    </submittedName>
</protein>
<dbReference type="InterPro" id="IPR018891">
    <property type="entry name" value="AIPR_C"/>
</dbReference>
<gene>
    <name evidence="3" type="ORF">ATL31_2833</name>
</gene>
<dbReference type="EMBL" id="PJNE01000001">
    <property type="protein sequence ID" value="PKW27980.1"/>
    <property type="molecule type" value="Genomic_DNA"/>
</dbReference>
<proteinExistence type="predicted"/>
<sequence length="686" mass="75776">MGPAVSDFLSELLNTVEVRADVENDLTAAAFVAEMADRMAAAEEIENLVPIHFRGQSGRRRSGVDGHDLGDTDDSVALAIAHFDGSGGGGTIGNAEIQRLFGLLEAYLVDAVAGTFPDDREPSEPAVQLARDLHSRGRSITRFRLYLFTDLALGSRVAKLPSTSVGGIPVDFHVWDLRRLEALATSSQGRDQLDLDLTEWSPSGVPALSVLGEGKFETYLAAVPGHLLADLYGRYGSRLLESNVRSFLSGRGNINKGIRTTLLSEPLLFLAYNNGVTATATAVETGSDGAILGLRDLQIVNGGQTTASLFYVRRDTSPKPDLSKVHVQMKLVVVEPETAGDLVPNVSRFANSQNRISEADFFSNSPFHVRMETLSRQVLVPSMAGTHFQTKWFYERTRGQYQNEKAKLTQAEAKKFEAVYPRSQLMTKTDAAKYSVSWGQEPHKVSAGAQKNFLAFANSVARLWGCNDSQFNEAYFKELVAKAILFQTIRTRVARSEWYQSGYLANIVAYTMSKLSHTISSQARGARLDFLGIWNQQCVPDKVLDASLEVAHLCFQALTSEHRPIQNVTEWAKREQCWELVKSIPYSLPKSLSDELVSAEAMSQVHRDARATQKIDDTIAAQSKVFEVQVDEWRRMHSFCRENGLLSPADNDIVGLMTGSRPKVPSERQAARLLSIRQRALDHGFD</sequence>
<organism evidence="3 4">
    <name type="scientific">Phycicoccus duodecadis</name>
    <dbReference type="NCBI Taxonomy" id="173053"/>
    <lineage>
        <taxon>Bacteria</taxon>
        <taxon>Bacillati</taxon>
        <taxon>Actinomycetota</taxon>
        <taxon>Actinomycetes</taxon>
        <taxon>Micrococcales</taxon>
        <taxon>Intrasporangiaceae</taxon>
        <taxon>Phycicoccus</taxon>
    </lineage>
</organism>
<feature type="domain" description="Abortive infection phage resistance protein N-terminal" evidence="2">
    <location>
        <begin position="31"/>
        <end position="180"/>
    </location>
</feature>
<reference evidence="3 4" key="1">
    <citation type="submission" date="2017-12" db="EMBL/GenBank/DDBJ databases">
        <title>Sequencing the genomes of 1000 Actinobacteria strains.</title>
        <authorList>
            <person name="Klenk H.-P."/>
        </authorList>
    </citation>
    <scope>NUCLEOTIDE SEQUENCE [LARGE SCALE GENOMIC DNA]</scope>
    <source>
        <strain evidence="3 4">DSM 12806</strain>
    </source>
</reference>
<dbReference type="Proteomes" id="UP000233781">
    <property type="component" value="Unassembled WGS sequence"/>
</dbReference>
<name>A0A2N3YM92_9MICO</name>
<evidence type="ECO:0000259" key="1">
    <source>
        <dbReference type="Pfam" id="PF10592"/>
    </source>
</evidence>
<dbReference type="AlphaFoldDB" id="A0A2N3YM92"/>
<evidence type="ECO:0000313" key="3">
    <source>
        <dbReference type="EMBL" id="PKW27980.1"/>
    </source>
</evidence>
<accession>A0A2N3YM92</accession>
<dbReference type="InterPro" id="IPR055101">
    <property type="entry name" value="AIPR_N"/>
</dbReference>